<evidence type="ECO:0000256" key="1">
    <source>
        <dbReference type="ARBA" id="ARBA00001968"/>
    </source>
</evidence>
<dbReference type="GO" id="GO:0046872">
    <property type="term" value="F:metal ion binding"/>
    <property type="evidence" value="ECO:0007669"/>
    <property type="project" value="UniProtKB-KW"/>
</dbReference>
<evidence type="ECO:0000259" key="3">
    <source>
        <dbReference type="Pfam" id="PF13359"/>
    </source>
</evidence>
<dbReference type="RefSeq" id="XP_037214860.1">
    <property type="nucleotide sequence ID" value="XM_037368892.1"/>
</dbReference>
<dbReference type="OrthoDB" id="5945905at2759"/>
<accession>A0A8H6S4E3</accession>
<proteinExistence type="predicted"/>
<feature type="domain" description="DDE Tnp4" evidence="3">
    <location>
        <begin position="63"/>
        <end position="192"/>
    </location>
</feature>
<keyword evidence="2" id="KW-0479">Metal-binding</keyword>
<comment type="cofactor">
    <cofactor evidence="1">
        <name>a divalent metal cation</name>
        <dbReference type="ChEBI" id="CHEBI:60240"/>
    </cofactor>
</comment>
<organism evidence="4 5">
    <name type="scientific">Mycena indigotica</name>
    <dbReference type="NCBI Taxonomy" id="2126181"/>
    <lineage>
        <taxon>Eukaryota</taxon>
        <taxon>Fungi</taxon>
        <taxon>Dikarya</taxon>
        <taxon>Basidiomycota</taxon>
        <taxon>Agaricomycotina</taxon>
        <taxon>Agaricomycetes</taxon>
        <taxon>Agaricomycetidae</taxon>
        <taxon>Agaricales</taxon>
        <taxon>Marasmiineae</taxon>
        <taxon>Mycenaceae</taxon>
        <taxon>Mycena</taxon>
    </lineage>
</organism>
<dbReference type="Pfam" id="PF13359">
    <property type="entry name" value="DDE_Tnp_4"/>
    <property type="match status" value="1"/>
</dbReference>
<evidence type="ECO:0000256" key="2">
    <source>
        <dbReference type="ARBA" id="ARBA00022723"/>
    </source>
</evidence>
<reference evidence="4" key="1">
    <citation type="submission" date="2020-05" db="EMBL/GenBank/DDBJ databases">
        <title>Mycena genomes resolve the evolution of fungal bioluminescence.</title>
        <authorList>
            <person name="Tsai I.J."/>
        </authorList>
    </citation>
    <scope>NUCLEOTIDE SEQUENCE</scope>
    <source>
        <strain evidence="4">171206Taipei</strain>
    </source>
</reference>
<comment type="caution">
    <text evidence="4">The sequence shown here is derived from an EMBL/GenBank/DDBJ whole genome shotgun (WGS) entry which is preliminary data.</text>
</comment>
<dbReference type="EMBL" id="JACAZF010000012">
    <property type="protein sequence ID" value="KAF7292133.1"/>
    <property type="molecule type" value="Genomic_DNA"/>
</dbReference>
<evidence type="ECO:0000313" key="4">
    <source>
        <dbReference type="EMBL" id="KAF7292133.1"/>
    </source>
</evidence>
<dbReference type="AlphaFoldDB" id="A0A8H6S4E3"/>
<keyword evidence="5" id="KW-1185">Reference proteome</keyword>
<evidence type="ECO:0000313" key="5">
    <source>
        <dbReference type="Proteomes" id="UP000636479"/>
    </source>
</evidence>
<dbReference type="Proteomes" id="UP000636479">
    <property type="component" value="Unassembled WGS sequence"/>
</dbReference>
<name>A0A8H6S4E3_9AGAR</name>
<dbReference type="GeneID" id="59351408"/>
<protein>
    <submittedName>
        <fullName evidence="4">DDE Tnp4 domain-containing protein</fullName>
    </submittedName>
</protein>
<sequence length="234" mass="26117">MQYGQAQSAISEVINELCLYLDNRWAHLLDFDVDGVLAPARMEEYATAIFDAGAPLNTVWGFIDCTIRPTCRPHHLQRTVYNGYEKVYALKYQAIMLPNGLIGHLYGPIEGRHNDNALLAAPTPASRYFQIFGDPAYGLSPLMISPFSGPGEHTREEAACNEAMAAVRIEVEHGFGIVVTKWPFLNGWWKQRVFSSPVGRYYCVGVLLTNALNCLSPNQTSQYFACEPPSVEHD</sequence>
<dbReference type="InterPro" id="IPR027806">
    <property type="entry name" value="HARBI1_dom"/>
</dbReference>
<gene>
    <name evidence="4" type="ORF">MIND_01240300</name>
</gene>